<dbReference type="SMART" id="SM00464">
    <property type="entry name" value="LON"/>
    <property type="match status" value="1"/>
</dbReference>
<evidence type="ECO:0000313" key="3">
    <source>
        <dbReference type="Proteomes" id="UP000249467"/>
    </source>
</evidence>
<dbReference type="AlphaFoldDB" id="A0A2W4XXQ2"/>
<dbReference type="PROSITE" id="PS51787">
    <property type="entry name" value="LON_N"/>
    <property type="match status" value="1"/>
</dbReference>
<comment type="caution">
    <text evidence="2">The sequence shown here is derived from an EMBL/GenBank/DDBJ whole genome shotgun (WGS) entry which is preliminary data.</text>
</comment>
<dbReference type="EMBL" id="QBML01000015">
    <property type="protein sequence ID" value="PZO40031.1"/>
    <property type="molecule type" value="Genomic_DNA"/>
</dbReference>
<evidence type="ECO:0000313" key="2">
    <source>
        <dbReference type="EMBL" id="PZO40031.1"/>
    </source>
</evidence>
<dbReference type="Gene3D" id="1.20.58.1480">
    <property type="match status" value="1"/>
</dbReference>
<keyword evidence="2" id="KW-0645">Protease</keyword>
<dbReference type="GO" id="GO:0006508">
    <property type="term" value="P:proteolysis"/>
    <property type="evidence" value="ECO:0007669"/>
    <property type="project" value="UniProtKB-KW"/>
</dbReference>
<keyword evidence="2" id="KW-0378">Hydrolase</keyword>
<dbReference type="InterPro" id="IPR015947">
    <property type="entry name" value="PUA-like_sf"/>
</dbReference>
<protein>
    <submittedName>
        <fullName evidence="2">ATP-dependent protease</fullName>
    </submittedName>
</protein>
<dbReference type="GO" id="GO:0008233">
    <property type="term" value="F:peptidase activity"/>
    <property type="evidence" value="ECO:0007669"/>
    <property type="project" value="UniProtKB-KW"/>
</dbReference>
<gene>
    <name evidence="2" type="ORF">DCF19_12655</name>
</gene>
<proteinExistence type="predicted"/>
<accession>A0A2W4XXQ2</accession>
<dbReference type="Gene3D" id="2.30.130.40">
    <property type="entry name" value="LON domain-like"/>
    <property type="match status" value="1"/>
</dbReference>
<organism evidence="2 3">
    <name type="scientific">Pseudanabaena frigida</name>
    <dbReference type="NCBI Taxonomy" id="945775"/>
    <lineage>
        <taxon>Bacteria</taxon>
        <taxon>Bacillati</taxon>
        <taxon>Cyanobacteriota</taxon>
        <taxon>Cyanophyceae</taxon>
        <taxon>Pseudanabaenales</taxon>
        <taxon>Pseudanabaenaceae</taxon>
        <taxon>Pseudanabaena</taxon>
    </lineage>
</organism>
<dbReference type="PANTHER" id="PTHR46732">
    <property type="entry name" value="ATP-DEPENDENT PROTEASE LA (LON) DOMAIN PROTEIN"/>
    <property type="match status" value="1"/>
</dbReference>
<feature type="domain" description="Lon N-terminal" evidence="1">
    <location>
        <begin position="11"/>
        <end position="197"/>
    </location>
</feature>
<reference evidence="2 3" key="2">
    <citation type="submission" date="2018-06" db="EMBL/GenBank/DDBJ databases">
        <title>Metagenomic assembly of (sub)arctic Cyanobacteria and their associated microbiome from non-axenic cultures.</title>
        <authorList>
            <person name="Baurain D."/>
        </authorList>
    </citation>
    <scope>NUCLEOTIDE SEQUENCE [LARGE SCALE GENOMIC DNA]</scope>
    <source>
        <strain evidence="2">ULC066bin1</strain>
    </source>
</reference>
<sequence length="213" mass="24551">MTSSSISVRELPLFPLPELVLFPGQSLPLHIFEYRYRMMINTVLESDRCFGVLMWDSETGKPANIGCVAQIIQYHRLPDDRFKILTTGQQRFRVLEYVRETPYRVGLVEWIEDEPSTDAPYLLATEVRELLNDVIRLSQKLTDQEIELPKIPRGPIELSYWVASNFQGASLEQQSLLETCDTSARLRREAEILSSTRSQLAARTVLKDTFKEI</sequence>
<dbReference type="SUPFAM" id="SSF88697">
    <property type="entry name" value="PUA domain-like"/>
    <property type="match status" value="1"/>
</dbReference>
<dbReference type="Pfam" id="PF02190">
    <property type="entry name" value="LON_substr_bdg"/>
    <property type="match status" value="1"/>
</dbReference>
<dbReference type="InterPro" id="IPR003111">
    <property type="entry name" value="Lon_prtase_N"/>
</dbReference>
<dbReference type="PANTHER" id="PTHR46732:SF8">
    <property type="entry name" value="ATP-DEPENDENT PROTEASE LA (LON) DOMAIN PROTEIN"/>
    <property type="match status" value="1"/>
</dbReference>
<dbReference type="Proteomes" id="UP000249467">
    <property type="component" value="Unassembled WGS sequence"/>
</dbReference>
<evidence type="ECO:0000259" key="1">
    <source>
        <dbReference type="PROSITE" id="PS51787"/>
    </source>
</evidence>
<dbReference type="InterPro" id="IPR046336">
    <property type="entry name" value="Lon_prtase_N_sf"/>
</dbReference>
<reference evidence="2 3" key="1">
    <citation type="submission" date="2018-04" db="EMBL/GenBank/DDBJ databases">
        <authorList>
            <person name="Go L.Y."/>
            <person name="Mitchell J.A."/>
        </authorList>
    </citation>
    <scope>NUCLEOTIDE SEQUENCE [LARGE SCALE GENOMIC DNA]</scope>
    <source>
        <strain evidence="2">ULC066bin1</strain>
    </source>
</reference>
<name>A0A2W4XXQ2_9CYAN</name>